<evidence type="ECO:0000256" key="14">
    <source>
        <dbReference type="SAM" id="Coils"/>
    </source>
</evidence>
<evidence type="ECO:0000256" key="5">
    <source>
        <dbReference type="ARBA" id="ARBA00022475"/>
    </source>
</evidence>
<dbReference type="Gene3D" id="1.20.5.620">
    <property type="entry name" value="F1F0 ATP synthase subunit B, membrane domain"/>
    <property type="match status" value="1"/>
</dbReference>
<evidence type="ECO:0000256" key="15">
    <source>
        <dbReference type="SAM" id="Phobius"/>
    </source>
</evidence>
<feature type="transmembrane region" description="Helical" evidence="15">
    <location>
        <begin position="35"/>
        <end position="53"/>
    </location>
</feature>
<dbReference type="HAMAP" id="MF_01398">
    <property type="entry name" value="ATP_synth_b_bprime"/>
    <property type="match status" value="1"/>
</dbReference>
<dbReference type="InterPro" id="IPR002146">
    <property type="entry name" value="ATP_synth_b/b'su_bac/chlpt"/>
</dbReference>
<evidence type="ECO:0000256" key="1">
    <source>
        <dbReference type="ARBA" id="ARBA00004167"/>
    </source>
</evidence>
<protein>
    <submittedName>
        <fullName evidence="16">Unannotated protein</fullName>
    </submittedName>
</protein>
<dbReference type="EMBL" id="CAEZYZ010000039">
    <property type="protein sequence ID" value="CAB4741547.1"/>
    <property type="molecule type" value="Genomic_DNA"/>
</dbReference>
<evidence type="ECO:0000256" key="2">
    <source>
        <dbReference type="ARBA" id="ARBA00004308"/>
    </source>
</evidence>
<gene>
    <name evidence="16" type="ORF">UFOPK2810_00357</name>
    <name evidence="17" type="ORF">UFOPK3772_01206</name>
</gene>
<evidence type="ECO:0000256" key="13">
    <source>
        <dbReference type="ARBA" id="ARBA00025198"/>
    </source>
</evidence>
<keyword evidence="9 15" id="KW-1133">Transmembrane helix</keyword>
<dbReference type="NCBIfam" id="NF004412">
    <property type="entry name" value="PRK05759.1-3"/>
    <property type="match status" value="1"/>
</dbReference>
<dbReference type="InterPro" id="IPR005864">
    <property type="entry name" value="ATP_synth_F0_bsu_bac"/>
</dbReference>
<dbReference type="CDD" id="cd06503">
    <property type="entry name" value="ATP-synt_Fo_b"/>
    <property type="match status" value="1"/>
</dbReference>
<evidence type="ECO:0000256" key="3">
    <source>
        <dbReference type="ARBA" id="ARBA00005513"/>
    </source>
</evidence>
<dbReference type="PANTHER" id="PTHR33445:SF1">
    <property type="entry name" value="ATP SYNTHASE SUBUNIT B"/>
    <property type="match status" value="1"/>
</dbReference>
<keyword evidence="11 15" id="KW-0472">Membrane</keyword>
<dbReference type="Pfam" id="PF00430">
    <property type="entry name" value="ATP-synt_B"/>
    <property type="match status" value="1"/>
</dbReference>
<evidence type="ECO:0000256" key="7">
    <source>
        <dbReference type="ARBA" id="ARBA00022692"/>
    </source>
</evidence>
<dbReference type="NCBIfam" id="TIGR01144">
    <property type="entry name" value="ATP_synt_b"/>
    <property type="match status" value="1"/>
</dbReference>
<keyword evidence="4" id="KW-0813">Transport</keyword>
<dbReference type="InterPro" id="IPR050059">
    <property type="entry name" value="ATP_synthase_B_chain"/>
</dbReference>
<comment type="subcellular location">
    <subcellularLocation>
        <location evidence="2">Endomembrane system</location>
    </subcellularLocation>
    <subcellularLocation>
        <location evidence="1">Membrane</location>
        <topology evidence="1">Single-pass membrane protein</topology>
    </subcellularLocation>
</comment>
<evidence type="ECO:0000256" key="8">
    <source>
        <dbReference type="ARBA" id="ARBA00022781"/>
    </source>
</evidence>
<sequence>MMNVFAALSTAITASGGEGGEEMPSVLAVPIDELVIGIIAFLVVFGVLGKLALPKIKETLEERTHTIEGGIKRAEEAQAEAQRSLDEYKTLLAQGREEASAIRTQAQADRTAIIEEARTEARAAAAQVTAAAEAQMAAERAQATASLTRQVGEMAVGLAGKVIGQALTDDARVRATVDDFLADLEQQAAR</sequence>
<feature type="coiled-coil region" evidence="14">
    <location>
        <begin position="71"/>
        <end position="134"/>
    </location>
</feature>
<dbReference type="SUPFAM" id="SSF81573">
    <property type="entry name" value="F1F0 ATP synthase subunit B, membrane domain"/>
    <property type="match status" value="1"/>
</dbReference>
<dbReference type="PANTHER" id="PTHR33445">
    <property type="entry name" value="ATP SYNTHASE SUBUNIT B', CHLOROPLASTIC"/>
    <property type="match status" value="1"/>
</dbReference>
<keyword evidence="8" id="KW-0375">Hydrogen ion transport</keyword>
<evidence type="ECO:0000256" key="6">
    <source>
        <dbReference type="ARBA" id="ARBA00022547"/>
    </source>
</evidence>
<comment type="function">
    <text evidence="13">F(1)F(0) ATP synthase produces ATP from ADP in the presence of a proton or sodium gradient. F-type ATPases consist of two structural domains, F(1) containing the extramembraneous catalytic core and F(0) containing the membrane proton channel, linked together by a central stalk and a peripheral stalk. During catalysis, ATP synthesis in the catalytic domain of F(1) is coupled via a rotary mechanism of the central stalk subunits to proton translocation.</text>
</comment>
<keyword evidence="5" id="KW-1003">Cell membrane</keyword>
<evidence type="ECO:0000313" key="17">
    <source>
        <dbReference type="EMBL" id="CAB4945489.1"/>
    </source>
</evidence>
<keyword evidence="7 15" id="KW-0812">Transmembrane</keyword>
<evidence type="ECO:0000313" key="16">
    <source>
        <dbReference type="EMBL" id="CAB4741547.1"/>
    </source>
</evidence>
<keyword evidence="14" id="KW-0175">Coiled coil</keyword>
<evidence type="ECO:0000256" key="12">
    <source>
        <dbReference type="ARBA" id="ARBA00023310"/>
    </source>
</evidence>
<keyword evidence="6" id="KW-0138">CF(0)</keyword>
<evidence type="ECO:0000256" key="11">
    <source>
        <dbReference type="ARBA" id="ARBA00023136"/>
    </source>
</evidence>
<accession>A0A6J6T3S9</accession>
<dbReference type="GO" id="GO:0045259">
    <property type="term" value="C:proton-transporting ATP synthase complex"/>
    <property type="evidence" value="ECO:0007669"/>
    <property type="project" value="UniProtKB-KW"/>
</dbReference>
<organism evidence="16">
    <name type="scientific">freshwater metagenome</name>
    <dbReference type="NCBI Taxonomy" id="449393"/>
    <lineage>
        <taxon>unclassified sequences</taxon>
        <taxon>metagenomes</taxon>
        <taxon>ecological metagenomes</taxon>
    </lineage>
</organism>
<dbReference type="AlphaFoldDB" id="A0A6J6T3S9"/>
<dbReference type="InterPro" id="IPR028987">
    <property type="entry name" value="ATP_synth_B-like_membr_sf"/>
</dbReference>
<proteinExistence type="inferred from homology"/>
<dbReference type="EMBL" id="CAFBNE010000030">
    <property type="protein sequence ID" value="CAB4945489.1"/>
    <property type="molecule type" value="Genomic_DNA"/>
</dbReference>
<evidence type="ECO:0000256" key="9">
    <source>
        <dbReference type="ARBA" id="ARBA00022989"/>
    </source>
</evidence>
<evidence type="ECO:0000256" key="4">
    <source>
        <dbReference type="ARBA" id="ARBA00022448"/>
    </source>
</evidence>
<name>A0A6J6T3S9_9ZZZZ</name>
<reference evidence="16" key="1">
    <citation type="submission" date="2020-05" db="EMBL/GenBank/DDBJ databases">
        <authorList>
            <person name="Chiriac C."/>
            <person name="Salcher M."/>
            <person name="Ghai R."/>
            <person name="Kavagutti S V."/>
        </authorList>
    </citation>
    <scope>NUCLEOTIDE SEQUENCE</scope>
</reference>
<evidence type="ECO:0000256" key="10">
    <source>
        <dbReference type="ARBA" id="ARBA00023065"/>
    </source>
</evidence>
<dbReference type="GO" id="GO:0015986">
    <property type="term" value="P:proton motive force-driven ATP synthesis"/>
    <property type="evidence" value="ECO:0007669"/>
    <property type="project" value="InterPro"/>
</dbReference>
<dbReference type="GO" id="GO:0046961">
    <property type="term" value="F:proton-transporting ATPase activity, rotational mechanism"/>
    <property type="evidence" value="ECO:0007669"/>
    <property type="project" value="TreeGrafter"/>
</dbReference>
<comment type="similarity">
    <text evidence="3">Belongs to the ATPase B chain family.</text>
</comment>
<dbReference type="GO" id="GO:0012505">
    <property type="term" value="C:endomembrane system"/>
    <property type="evidence" value="ECO:0007669"/>
    <property type="project" value="UniProtKB-SubCell"/>
</dbReference>
<keyword evidence="12" id="KW-0066">ATP synthesis</keyword>
<keyword evidence="10" id="KW-0406">Ion transport</keyword>